<evidence type="ECO:0000313" key="6">
    <source>
        <dbReference type="Proteomes" id="UP000322983"/>
    </source>
</evidence>
<feature type="transmembrane region" description="Helical" evidence="2">
    <location>
        <begin position="30"/>
        <end position="50"/>
    </location>
</feature>
<feature type="binding site" evidence="2">
    <location>
        <position position="68"/>
    </location>
    <ligand>
        <name>Mg(2+)</name>
        <dbReference type="ChEBI" id="CHEBI:18420"/>
        <label>2</label>
    </ligand>
</feature>
<comment type="similarity">
    <text evidence="2 3">Belongs to the CDP-alcohol phosphatidyltransferase class-I family.</text>
</comment>
<dbReference type="Pfam" id="PF01066">
    <property type="entry name" value="CDP-OH_P_transf"/>
    <property type="match status" value="1"/>
</dbReference>
<dbReference type="HAMAP" id="MF_02242">
    <property type="entry name" value="AIP_synthase"/>
    <property type="match status" value="1"/>
</dbReference>
<keyword evidence="2" id="KW-0479">Metal-binding</keyword>
<accession>A0A510E2K2</accession>
<keyword evidence="2" id="KW-0464">Manganese</keyword>
<feature type="transmembrane region" description="Helical" evidence="2">
    <location>
        <begin position="98"/>
        <end position="127"/>
    </location>
</feature>
<evidence type="ECO:0000256" key="3">
    <source>
        <dbReference type="RuleBase" id="RU003750"/>
    </source>
</evidence>
<dbReference type="EC" id="2.7.8.39" evidence="2"/>
<keyword evidence="6" id="KW-1185">Reference proteome</keyword>
<sequence>MVSLITKLRKQSKKILTPVAKSIAKSNVSANSITVTGLALSGVYALLLFLTRNPLLGILIIAISSFMDALDGEVARVKGETSNFGAFLDSSFDRIEDIFFISPLIFLGFNPFLVSTLVGFSLTISYLRSKAELVGIKMEGKGIIERGERIIFIVVILLAFFLDHFAGLMVFYILYFLSIVTVVQRFYAVATSKDKL</sequence>
<keyword evidence="2" id="KW-0472">Membrane</keyword>
<evidence type="ECO:0000313" key="5">
    <source>
        <dbReference type="EMBL" id="BBG26735.1"/>
    </source>
</evidence>
<feature type="binding site" evidence="2">
    <location>
        <position position="68"/>
    </location>
    <ligand>
        <name>Mg(2+)</name>
        <dbReference type="ChEBI" id="CHEBI:18420"/>
        <label>1</label>
    </ligand>
</feature>
<feature type="binding site" evidence="2">
    <location>
        <position position="71"/>
    </location>
    <ligand>
        <name>Mg(2+)</name>
        <dbReference type="ChEBI" id="CHEBI:18420"/>
        <label>1</label>
    </ligand>
</feature>
<comment type="catalytic activity">
    <reaction evidence="2">
        <text>CDP-2,3-bis-O-(phytanyl)-sn-glycerol + 1D-myo-inositol 3-phosphate = saturated 1-archaetidyl-1D-myo-inositol 3-phosphate + CMP + H(+)</text>
        <dbReference type="Rhea" id="RHEA:36823"/>
        <dbReference type="ChEBI" id="CHEBI:15378"/>
        <dbReference type="ChEBI" id="CHEBI:58401"/>
        <dbReference type="ChEBI" id="CHEBI:60377"/>
        <dbReference type="ChEBI" id="CHEBI:74004"/>
        <dbReference type="ChEBI" id="CHEBI:74006"/>
        <dbReference type="EC" id="2.7.8.39"/>
    </reaction>
</comment>
<dbReference type="OrthoDB" id="9904at2157"/>
<dbReference type="GO" id="GO:0005886">
    <property type="term" value="C:plasma membrane"/>
    <property type="evidence" value="ECO:0007669"/>
    <property type="project" value="UniProtKB-SubCell"/>
</dbReference>
<accession>A0A510DVB1</accession>
<dbReference type="InterPro" id="IPR044270">
    <property type="entry name" value="AIP_synthase"/>
</dbReference>
<feature type="transmembrane region" description="Helical" evidence="2">
    <location>
        <begin position="148"/>
        <end position="166"/>
    </location>
</feature>
<evidence type="ECO:0000313" key="4">
    <source>
        <dbReference type="EMBL" id="BBG23980.1"/>
    </source>
</evidence>
<feature type="binding site" evidence="2">
    <location>
        <position position="93"/>
    </location>
    <ligand>
        <name>Mg(2+)</name>
        <dbReference type="ChEBI" id="CHEBI:18420"/>
        <label>2</label>
    </ligand>
</feature>
<dbReference type="InterPro" id="IPR048254">
    <property type="entry name" value="CDP_ALCOHOL_P_TRANSF_CS"/>
</dbReference>
<keyword evidence="1 2" id="KW-0808">Transferase</keyword>
<dbReference type="EMBL" id="AP018930">
    <property type="protein sequence ID" value="BBG26735.1"/>
    <property type="molecule type" value="Genomic_DNA"/>
</dbReference>
<keyword evidence="2" id="KW-0812">Transmembrane</keyword>
<dbReference type="KEGG" id="step:IC006_1281"/>
<dbReference type="RefSeq" id="WP_084739675.1">
    <property type="nucleotide sequence ID" value="NZ_AP018929.1"/>
</dbReference>
<dbReference type="AlphaFoldDB" id="A0A510DVB1"/>
<organism evidence="4 6">
    <name type="scientific">Sulfuracidifex tepidarius</name>
    <dbReference type="NCBI Taxonomy" id="1294262"/>
    <lineage>
        <taxon>Archaea</taxon>
        <taxon>Thermoproteota</taxon>
        <taxon>Thermoprotei</taxon>
        <taxon>Sulfolobales</taxon>
        <taxon>Sulfolobaceae</taxon>
        <taxon>Sulfuracidifex</taxon>
    </lineage>
</organism>
<keyword evidence="2" id="KW-1133">Transmembrane helix</keyword>
<feature type="binding site" evidence="2">
    <location>
        <position position="89"/>
    </location>
    <ligand>
        <name>Mg(2+)</name>
        <dbReference type="ChEBI" id="CHEBI:18420"/>
        <label>1</label>
    </ligand>
</feature>
<name>A0A510DVB1_9CREN</name>
<dbReference type="EMBL" id="AP018929">
    <property type="protein sequence ID" value="BBG23980.1"/>
    <property type="molecule type" value="Genomic_DNA"/>
</dbReference>
<comment type="pathway">
    <text evidence="2">Lipid metabolism; phospholipid metabolism.</text>
</comment>
<dbReference type="UniPathway" id="UPA00085"/>
<dbReference type="NCBIfam" id="NF040950">
    <property type="entry name" value="archin_ph_syn"/>
    <property type="match status" value="1"/>
</dbReference>
<dbReference type="Proteomes" id="UP000322983">
    <property type="component" value="Chromosome"/>
</dbReference>
<feature type="active site" description="Proton acceptor" evidence="2">
    <location>
        <position position="93"/>
    </location>
</feature>
<dbReference type="Gene3D" id="1.20.120.1760">
    <property type="match status" value="1"/>
</dbReference>
<gene>
    <name evidence="4" type="ORF">IC006_1281</name>
    <name evidence="5" type="ORF">IC007_1256</name>
</gene>
<keyword evidence="2" id="KW-0443">Lipid metabolism</keyword>
<keyword evidence="2" id="KW-0444">Lipid biosynthesis</keyword>
<comment type="function">
    <text evidence="2">Catalyzes the formation of archaetidylinositol phosphate (AIP) from CDP-archaeol (CDP-ArOH or CDP-2,3-bis-(O-phytanyl)-sn-glycerol) and 1L-myo-inositol 1-phosphate (IP or 1D-myo-inositol 3-phosphate). AIP is a precursor of archaetidyl-myo-inositol (AI), an ether-type inositol phospholipid ubiquitously distributed in archaea membranes and essential for glycolipid biosynthesis in archaea.</text>
</comment>
<dbReference type="STRING" id="1294262.GCA_001316085_01245"/>
<comment type="caution">
    <text evidence="2">Lacks conserved residue(s) required for the propagation of feature annotation.</text>
</comment>
<dbReference type="GO" id="GO:0000287">
    <property type="term" value="F:magnesium ion binding"/>
    <property type="evidence" value="ECO:0007669"/>
    <property type="project" value="UniProtKB-UniRule"/>
</dbReference>
<dbReference type="GO" id="GO:0016780">
    <property type="term" value="F:phosphotransferase activity, for other substituted phosphate groups"/>
    <property type="evidence" value="ECO:0007669"/>
    <property type="project" value="UniProtKB-UniRule"/>
</dbReference>
<keyword evidence="2" id="KW-1208">Phospholipid metabolism</keyword>
<dbReference type="InterPro" id="IPR000462">
    <property type="entry name" value="CDP-OH_P_trans"/>
</dbReference>
<reference evidence="4 6" key="2">
    <citation type="journal article" date="2020" name="Int. J. Syst. Evol. Microbiol.">
        <title>Sulfuracidifex tepidarius gen. nov., sp. nov. and transfer of Sulfolobus metallicus Huber and Stetter 1992 to the genus Sulfuracidifex as Sulfuracidifex metallicus comb. nov.</title>
        <authorList>
            <person name="Itoh T."/>
            <person name="Miura T."/>
            <person name="Sakai H.D."/>
            <person name="Kato S."/>
            <person name="Ohkuma M."/>
            <person name="Takashina T."/>
        </authorList>
    </citation>
    <scope>NUCLEOTIDE SEQUENCE [LARGE SCALE GENOMIC DNA]</scope>
    <source>
        <strain evidence="4 6">IC-006</strain>
        <strain evidence="5">IC-007</strain>
    </source>
</reference>
<dbReference type="Proteomes" id="UP000325030">
    <property type="component" value="Chromosome"/>
</dbReference>
<feature type="binding site" evidence="2">
    <location>
        <position position="89"/>
    </location>
    <ligand>
        <name>Mg(2+)</name>
        <dbReference type="ChEBI" id="CHEBI:18420"/>
        <label>2</label>
    </ligand>
</feature>
<comment type="cofactor">
    <cofactor evidence="2">
        <name>Mn(2+)</name>
        <dbReference type="ChEBI" id="CHEBI:29035"/>
    </cofactor>
    <cofactor evidence="2">
        <name>Mg(2+)</name>
        <dbReference type="ChEBI" id="CHEBI:18420"/>
    </cofactor>
    <text evidence="2">Binds 2 Mg(2+) or Mn(2+) ions per subunit.</text>
</comment>
<keyword evidence="2" id="KW-0460">Magnesium</keyword>
<protein>
    <recommendedName>
        <fullName evidence="2">Archaetidylinositol phosphate synthase</fullName>
        <shortName evidence="2">AIP synthase</shortName>
        <ecNumber evidence="2">2.7.8.39</ecNumber>
    </recommendedName>
</protein>
<proteinExistence type="inferred from homology"/>
<keyword evidence="2" id="KW-1003">Cell membrane</keyword>
<dbReference type="GeneID" id="41717599"/>
<comment type="subcellular location">
    <subcellularLocation>
        <location evidence="2">Cell membrane</location>
        <topology evidence="2">Multi-pass membrane protein</topology>
    </subcellularLocation>
</comment>
<dbReference type="PROSITE" id="PS00379">
    <property type="entry name" value="CDP_ALCOHOL_P_TRANSF"/>
    <property type="match status" value="1"/>
</dbReference>
<reference evidence="7" key="1">
    <citation type="submission" date="2018-09" db="EMBL/GenBank/DDBJ databases">
        <title>Complete Genome Sequencing of Sulfolobus sp. JCM 16834.</title>
        <authorList>
            <person name="Kato S."/>
            <person name="Itoh T."/>
            <person name="Ohkuma M."/>
        </authorList>
    </citation>
    <scope>NUCLEOTIDE SEQUENCE [LARGE SCALE GENOMIC DNA]</scope>
    <source>
        <strain evidence="7">IC-007</strain>
    </source>
</reference>
<evidence type="ECO:0000313" key="7">
    <source>
        <dbReference type="Proteomes" id="UP000325030"/>
    </source>
</evidence>
<dbReference type="GO" id="GO:0008654">
    <property type="term" value="P:phospholipid biosynthetic process"/>
    <property type="evidence" value="ECO:0007669"/>
    <property type="project" value="UniProtKB-UniRule"/>
</dbReference>
<dbReference type="InterPro" id="IPR054868">
    <property type="entry name" value="archin_ph_syn"/>
</dbReference>
<evidence type="ECO:0000256" key="2">
    <source>
        <dbReference type="HAMAP-Rule" id="MF_02242"/>
    </source>
</evidence>
<dbReference type="InterPro" id="IPR043130">
    <property type="entry name" value="CDP-OH_PTrfase_TM_dom"/>
</dbReference>
<evidence type="ECO:0000256" key="1">
    <source>
        <dbReference type="ARBA" id="ARBA00022679"/>
    </source>
</evidence>